<sequence>MNKFNAVNAIRSREVMSKPCKDTWEFTLKSKAFAVITKGEDKTFYVHRPNVKAVTANSFMGAISLILNDYMAIVAEIHEMAIKATKNEVNRLKMAYERSIKSHNLFIAIHYTGMYAMGTGNQQYPLYEVENIFTSNYPTTKFKITLGEALTRGIKLYEQSLKNLENSLDEIIRTL</sequence>
<dbReference type="EMBL" id="KT001916">
    <property type="protein sequence ID" value="AKU44063.1"/>
    <property type="molecule type" value="Genomic_DNA"/>
</dbReference>
<accession>A0A0K1LPD9</accession>
<dbReference type="RefSeq" id="YP_009177361.1">
    <property type="nucleotide sequence ID" value="NC_028247.1"/>
</dbReference>
<dbReference type="Proteomes" id="UP000202391">
    <property type="component" value="Segment"/>
</dbReference>
<proteinExistence type="predicted"/>
<dbReference type="OrthoDB" id="10186at10239"/>
<name>A0A0K1LPD9_9CAUD</name>
<reference evidence="1 2" key="1">
    <citation type="journal article" date="2015" name="Genome Announc.">
        <title>Complete Genome Sequence of Citrobacter freundii Myophage Michonne.</title>
        <authorList>
            <person name="Bernal C.L."/>
            <person name="Berkowitz V.E."/>
            <person name="Cahill J.L."/>
            <person name="Rasche E.S."/>
            <person name="Kuty Everett G.F."/>
        </authorList>
    </citation>
    <scope>NUCLEOTIDE SEQUENCE [LARGE SCALE GENOMIC DNA]</scope>
</reference>
<protein>
    <submittedName>
        <fullName evidence="1">Uncharacterized protein</fullName>
    </submittedName>
</protein>
<organism evidence="1 2">
    <name type="scientific">Citrobacter phage Michonne</name>
    <dbReference type="NCBI Taxonomy" id="1675603"/>
    <lineage>
        <taxon>Viruses</taxon>
        <taxon>Duplodnaviria</taxon>
        <taxon>Heunggongvirae</taxon>
        <taxon>Uroviricota</taxon>
        <taxon>Caudoviricetes</taxon>
        <taxon>Andersonviridae</taxon>
        <taxon>Ounavirinae</taxon>
        <taxon>Mooglevirus</taxon>
        <taxon>Mooglevirus mordin</taxon>
    </lineage>
</organism>
<evidence type="ECO:0000313" key="2">
    <source>
        <dbReference type="Proteomes" id="UP000202391"/>
    </source>
</evidence>
<gene>
    <name evidence="1" type="ORF">CPT_Michonne114</name>
</gene>
<evidence type="ECO:0000313" key="1">
    <source>
        <dbReference type="EMBL" id="AKU44063.1"/>
    </source>
</evidence>
<dbReference type="KEGG" id="vg:26586881"/>